<dbReference type="GO" id="GO:0005543">
    <property type="term" value="F:phospholipid binding"/>
    <property type="evidence" value="ECO:0007669"/>
    <property type="project" value="TreeGrafter"/>
</dbReference>
<dbReference type="HOGENOM" id="CLU_107027_0_0_6"/>
<keyword evidence="3" id="KW-1185">Reference proteome</keyword>
<protein>
    <submittedName>
        <fullName evidence="2">Mammalian cell entry related domain protein</fullName>
    </submittedName>
</protein>
<dbReference type="PANTHER" id="PTHR33371">
    <property type="entry name" value="INTERMEMBRANE PHOSPHOLIPID TRANSPORT SYSTEM BINDING PROTEIN MLAD-RELATED"/>
    <property type="match status" value="1"/>
</dbReference>
<dbReference type="EMBL" id="CP000453">
    <property type="protein sequence ID" value="ABI57563.1"/>
    <property type="molecule type" value="Genomic_DNA"/>
</dbReference>
<dbReference type="eggNOG" id="COG1463">
    <property type="taxonomic scope" value="Bacteria"/>
</dbReference>
<dbReference type="InterPro" id="IPR052336">
    <property type="entry name" value="MlaD_Phospholipid_Transporter"/>
</dbReference>
<dbReference type="InterPro" id="IPR003399">
    <property type="entry name" value="Mce/MlaD"/>
</dbReference>
<organism evidence="2 3">
    <name type="scientific">Alkalilimnicola ehrlichii (strain ATCC BAA-1101 / DSM 17681 / MLHE-1)</name>
    <dbReference type="NCBI Taxonomy" id="187272"/>
    <lineage>
        <taxon>Bacteria</taxon>
        <taxon>Pseudomonadati</taxon>
        <taxon>Pseudomonadota</taxon>
        <taxon>Gammaproteobacteria</taxon>
        <taxon>Chromatiales</taxon>
        <taxon>Ectothiorhodospiraceae</taxon>
        <taxon>Alkalilimnicola</taxon>
    </lineage>
</organism>
<evidence type="ECO:0000313" key="2">
    <source>
        <dbReference type="EMBL" id="ABI57563.1"/>
    </source>
</evidence>
<dbReference type="OrthoDB" id="9788420at2"/>
<proteinExistence type="predicted"/>
<gene>
    <name evidence="2" type="ordered locus">Mlg_2221</name>
</gene>
<dbReference type="GO" id="GO:0005548">
    <property type="term" value="F:phospholipid transporter activity"/>
    <property type="evidence" value="ECO:0007669"/>
    <property type="project" value="TreeGrafter"/>
</dbReference>
<dbReference type="PANTHER" id="PTHR33371:SF4">
    <property type="entry name" value="INTERMEMBRANE PHOSPHOLIPID TRANSPORT SYSTEM BINDING PROTEIN MLAD"/>
    <property type="match status" value="1"/>
</dbReference>
<name>Q0A6H4_ALKEH</name>
<dbReference type="Pfam" id="PF02470">
    <property type="entry name" value="MlaD"/>
    <property type="match status" value="1"/>
</dbReference>
<dbReference type="KEGG" id="aeh:Mlg_2221"/>
<evidence type="ECO:0000259" key="1">
    <source>
        <dbReference type="Pfam" id="PF02470"/>
    </source>
</evidence>
<dbReference type="NCBIfam" id="TIGR04430">
    <property type="entry name" value="OM_asym_MlaD"/>
    <property type="match status" value="1"/>
</dbReference>
<reference evidence="3" key="1">
    <citation type="submission" date="2006-08" db="EMBL/GenBank/DDBJ databases">
        <title>Complete sequence of Alkalilimnicola ehrilichei MLHE-1.</title>
        <authorList>
            <person name="Copeland A."/>
            <person name="Lucas S."/>
            <person name="Lapidus A."/>
            <person name="Barry K."/>
            <person name="Detter J.C."/>
            <person name="Glavina del Rio T."/>
            <person name="Hammon N."/>
            <person name="Israni S."/>
            <person name="Dalin E."/>
            <person name="Tice H."/>
            <person name="Pitluck S."/>
            <person name="Sims D."/>
            <person name="Brettin T."/>
            <person name="Bruce D."/>
            <person name="Han C."/>
            <person name="Tapia R."/>
            <person name="Gilna P."/>
            <person name="Schmutz J."/>
            <person name="Larimer F."/>
            <person name="Land M."/>
            <person name="Hauser L."/>
            <person name="Kyrpides N."/>
            <person name="Mikhailova N."/>
            <person name="Oremland R.S."/>
            <person name="Hoeft S.E."/>
            <person name="Switzer-Blum J."/>
            <person name="Kulp T."/>
            <person name="King G."/>
            <person name="Tabita R."/>
            <person name="Witte B."/>
            <person name="Santini J.M."/>
            <person name="Basu P."/>
            <person name="Hollibaugh J.T."/>
            <person name="Xie G."/>
            <person name="Stolz J.F."/>
            <person name="Richardson P."/>
        </authorList>
    </citation>
    <scope>NUCLEOTIDE SEQUENCE [LARGE SCALE GENOMIC DNA]</scope>
    <source>
        <strain evidence="3">ATCC BAA-1101 / DSM 17681 / MLHE-1</strain>
    </source>
</reference>
<dbReference type="Proteomes" id="UP000001962">
    <property type="component" value="Chromosome"/>
</dbReference>
<dbReference type="InterPro" id="IPR030970">
    <property type="entry name" value="ABC_MlaD"/>
</dbReference>
<dbReference type="AlphaFoldDB" id="Q0A6H4"/>
<evidence type="ECO:0000313" key="3">
    <source>
        <dbReference type="Proteomes" id="UP000001962"/>
    </source>
</evidence>
<accession>Q0A6H4</accession>
<dbReference type="RefSeq" id="WP_011629957.1">
    <property type="nucleotide sequence ID" value="NC_008340.1"/>
</dbReference>
<feature type="domain" description="Mce/MlaD" evidence="1">
    <location>
        <begin position="40"/>
        <end position="118"/>
    </location>
</feature>
<sequence length="153" mass="16665">MQSTRTMELWVGVFVALGLGAMFLLALEVSGLAEFRDRPSYEVTAHFDNVGGLREKAPVNMAGVRVGQVKAIELDAQSYRARVVLGLDSRFDRIPADSTAAIYTSGLLGEQYVSLDPGWEEDYLAAGDQITSTQSAVVLERILGQFLYSLGDD</sequence>